<keyword evidence="1" id="KW-1185">Reference proteome</keyword>
<organism evidence="1 2">
    <name type="scientific">Caenorhabditis tropicalis</name>
    <dbReference type="NCBI Taxonomy" id="1561998"/>
    <lineage>
        <taxon>Eukaryota</taxon>
        <taxon>Metazoa</taxon>
        <taxon>Ecdysozoa</taxon>
        <taxon>Nematoda</taxon>
        <taxon>Chromadorea</taxon>
        <taxon>Rhabditida</taxon>
        <taxon>Rhabditina</taxon>
        <taxon>Rhabditomorpha</taxon>
        <taxon>Rhabditoidea</taxon>
        <taxon>Rhabditidae</taxon>
        <taxon>Peloderinae</taxon>
        <taxon>Caenorhabditis</taxon>
    </lineage>
</organism>
<dbReference type="AlphaFoldDB" id="A0A1I7UIK9"/>
<accession>A0A1I7UIK9</accession>
<evidence type="ECO:0000313" key="2">
    <source>
        <dbReference type="WBParaSite" id="Csp11.Scaffold629.g9685.t1"/>
    </source>
</evidence>
<reference evidence="2" key="1">
    <citation type="submission" date="2016-11" db="UniProtKB">
        <authorList>
            <consortium name="WormBaseParasite"/>
        </authorList>
    </citation>
    <scope>IDENTIFICATION</scope>
</reference>
<dbReference type="WBParaSite" id="Csp11.Scaffold629.g9685.t1">
    <property type="protein sequence ID" value="Csp11.Scaffold629.g9685.t1"/>
    <property type="gene ID" value="Csp11.Scaffold629.g9685"/>
</dbReference>
<protein>
    <submittedName>
        <fullName evidence="2">Recep_L_domain domain-containing protein</fullName>
    </submittedName>
</protein>
<evidence type="ECO:0000313" key="1">
    <source>
        <dbReference type="Proteomes" id="UP000095282"/>
    </source>
</evidence>
<sequence length="81" mass="9426">MVRTSSELFCLDKLTTLEIKMGNLVEVLTLREMFGWENIQRFVFTAGTIIELDNINIFRSVSHITMNALISTEDVIRFREN</sequence>
<proteinExistence type="predicted"/>
<dbReference type="Proteomes" id="UP000095282">
    <property type="component" value="Unplaced"/>
</dbReference>
<name>A0A1I7UIK9_9PELO</name>